<gene>
    <name evidence="2" type="primary">U184</name>
</gene>
<dbReference type="KEGG" id="ccat:105664460"/>
<accession>W8BUR7</accession>
<feature type="compositionally biased region" description="Polar residues" evidence="1">
    <location>
        <begin position="1"/>
        <end position="11"/>
    </location>
</feature>
<dbReference type="InterPro" id="IPR005374">
    <property type="entry name" value="BBLN_eukaryota"/>
</dbReference>
<dbReference type="Pfam" id="PF03670">
    <property type="entry name" value="UPF0184"/>
    <property type="match status" value="1"/>
</dbReference>
<dbReference type="OrthoDB" id="10050612at2759"/>
<name>W8BUR7_CERCA</name>
<protein>
    <submittedName>
        <fullName evidence="2">UPF0184 protein CG14818</fullName>
    </submittedName>
</protein>
<reference evidence="2" key="1">
    <citation type="submission" date="2013-07" db="EMBL/GenBank/DDBJ databases">
        <authorList>
            <person name="Geib S."/>
        </authorList>
    </citation>
    <scope>NUCLEOTIDE SEQUENCE</scope>
</reference>
<reference evidence="2" key="2">
    <citation type="journal article" date="2014" name="BMC Genomics">
        <title>A genomic perspective to assessing quality of mass-reared SIT flies used in Mediterranean fruit fly (Ceratitis capitata) eradication in California.</title>
        <authorList>
            <person name="Calla B."/>
            <person name="Hall B."/>
            <person name="Hou S."/>
            <person name="Geib S.M."/>
        </authorList>
    </citation>
    <scope>NUCLEOTIDE SEQUENCE</scope>
</reference>
<feature type="region of interest" description="Disordered" evidence="1">
    <location>
        <begin position="1"/>
        <end position="42"/>
    </location>
</feature>
<sequence>MEKSADPSSNIVYKMTPKNIDDPEDANSSTKADESDLQEVEEVNESLDELTRALDFFEQRTDDIIAQLRVLLDSNREIRQQIAQDKEKETIAALAAANISSKAGSNDADENTNVAE</sequence>
<dbReference type="PANTHER" id="PTHR34344:SF1">
    <property type="entry name" value="BUBLIN COILED-COIL PROTEIN"/>
    <property type="match status" value="1"/>
</dbReference>
<dbReference type="PANTHER" id="PTHR34344">
    <property type="entry name" value="UPF0184 PROTEIN C9ORF16"/>
    <property type="match status" value="1"/>
</dbReference>
<evidence type="ECO:0000313" key="2">
    <source>
        <dbReference type="EMBL" id="JAB97026.1"/>
    </source>
</evidence>
<dbReference type="AlphaFoldDB" id="W8BUR7"/>
<evidence type="ECO:0000256" key="1">
    <source>
        <dbReference type="SAM" id="MobiDB-lite"/>
    </source>
</evidence>
<proteinExistence type="evidence at transcript level"/>
<organism evidence="2">
    <name type="scientific">Ceratitis capitata</name>
    <name type="common">Mediterranean fruit fly</name>
    <name type="synonym">Tephritis capitata</name>
    <dbReference type="NCBI Taxonomy" id="7213"/>
    <lineage>
        <taxon>Eukaryota</taxon>
        <taxon>Metazoa</taxon>
        <taxon>Ecdysozoa</taxon>
        <taxon>Arthropoda</taxon>
        <taxon>Hexapoda</taxon>
        <taxon>Insecta</taxon>
        <taxon>Pterygota</taxon>
        <taxon>Neoptera</taxon>
        <taxon>Endopterygota</taxon>
        <taxon>Diptera</taxon>
        <taxon>Brachycera</taxon>
        <taxon>Muscomorpha</taxon>
        <taxon>Tephritoidea</taxon>
        <taxon>Tephritidae</taxon>
        <taxon>Ceratitis</taxon>
        <taxon>Ceratitis</taxon>
    </lineage>
</organism>
<dbReference type="EMBL" id="GAMC01009529">
    <property type="protein sequence ID" value="JAB97026.1"/>
    <property type="molecule type" value="mRNA"/>
</dbReference>